<accession>A0A6G7BLX2</accession>
<dbReference type="RefSeq" id="WP_164798948.1">
    <property type="nucleotide sequence ID" value="NZ_CP049227.1"/>
</dbReference>
<evidence type="ECO:0000313" key="1">
    <source>
        <dbReference type="EMBL" id="QIH24461.1"/>
    </source>
</evidence>
<gene>
    <name evidence="1" type="ORF">G6Z83_06995</name>
</gene>
<protein>
    <submittedName>
        <fullName evidence="1">Uncharacterized protein</fullName>
    </submittedName>
</protein>
<geneLocation type="plasmid" evidence="2">
    <name>pc0210c1</name>
</geneLocation>
<reference evidence="1 2" key="1">
    <citation type="submission" date="2020-02" db="EMBL/GenBank/DDBJ databases">
        <title>Complete genome sequences of six Lactobacillus iners strains isolated from the human vagina.</title>
        <authorList>
            <person name="France M.T."/>
            <person name="Rutt L."/>
            <person name="Narina S."/>
            <person name="Arbaugh S."/>
            <person name="Humphrys M.S."/>
            <person name="Ma B."/>
            <person name="Hayward M.R."/>
            <person name="Relman D."/>
            <person name="Kwon D.S."/>
            <person name="Ravel J."/>
        </authorList>
    </citation>
    <scope>NUCLEOTIDE SEQUENCE [LARGE SCALE GENOMIC DNA]</scope>
    <source>
        <strain evidence="1 2">C0210C1</strain>
        <plasmid evidence="2">pc0210c1</plasmid>
    </source>
</reference>
<proteinExistence type="predicted"/>
<sequence>MRRKKDLLNNKKCGPMWYEALSHGNTNSSMIPIPENYWDAKFIVIMLLICWLLSSF</sequence>
<dbReference type="Proteomes" id="UP000501676">
    <property type="component" value="Plasmid pC0210C1"/>
</dbReference>
<dbReference type="EMBL" id="CP049229">
    <property type="protein sequence ID" value="QIH24461.1"/>
    <property type="molecule type" value="Genomic_DNA"/>
</dbReference>
<dbReference type="AlphaFoldDB" id="A0A6G7BLX2"/>
<name>A0A6G7BLX2_9LACO</name>
<evidence type="ECO:0000313" key="2">
    <source>
        <dbReference type="Proteomes" id="UP000501676"/>
    </source>
</evidence>
<organism evidence="1 2">
    <name type="scientific">Lactobacillus iners</name>
    <dbReference type="NCBI Taxonomy" id="147802"/>
    <lineage>
        <taxon>Bacteria</taxon>
        <taxon>Bacillati</taxon>
        <taxon>Bacillota</taxon>
        <taxon>Bacilli</taxon>
        <taxon>Lactobacillales</taxon>
        <taxon>Lactobacillaceae</taxon>
        <taxon>Lactobacillus</taxon>
    </lineage>
</organism>
<keyword evidence="1" id="KW-0614">Plasmid</keyword>